<dbReference type="EC" id="1.14.13.-" evidence="9"/>
<dbReference type="InterPro" id="IPR018168">
    <property type="entry name" value="Ubi_Hdrlase_CS"/>
</dbReference>
<dbReference type="Pfam" id="PF01494">
    <property type="entry name" value="FAD_binding_3"/>
    <property type="match status" value="1"/>
</dbReference>
<keyword evidence="6 9" id="KW-0560">Oxidoreductase</keyword>
<dbReference type="GO" id="GO:0071949">
    <property type="term" value="F:FAD binding"/>
    <property type="evidence" value="ECO:0007669"/>
    <property type="project" value="InterPro"/>
</dbReference>
<dbReference type="InterPro" id="IPR036188">
    <property type="entry name" value="FAD/NAD-bd_sf"/>
</dbReference>
<dbReference type="InterPro" id="IPR011295">
    <property type="entry name" value="UbiH"/>
</dbReference>
<gene>
    <name evidence="9" type="primary">ubiH</name>
    <name evidence="9" type="synonym">visB</name>
    <name evidence="9" type="ORF">QJT80_05575</name>
</gene>
<sequence length="404" mass="44274">MFDVLIVGGGMVGASLAVALKPLDLRVGLIEAFNFGVAEQPSYDDRSIALSFGSSRIYQGMGIWQKLKSGVESIQHIHVSDKGYFGATRLDADSEGVPALGYVVESRVLGKVLYDELSCSAVETIVPAKVYAVAQDAEQVTVSIERQGVVNQIQTKLLVVCDGTDSKVRQMLGIEVTRSDYRQTALIANVSTSQPHQHSAYERFTSQGPLALLPLTDNRYSLVWTHWTKDVADTLQLDDAAFLQKLQHTFGYRQGLFTKVGKRATYPLVLQKSTKEVAGRAVVIGNASHALHPVAGQGLNLGLRDVAQLADLLAQAAQTQQDVGASELLETYETLRKADYATVVRYTDSLVRLFSTDFMPLNHARAGGLLAVDRIPLVRQWFTRQSMGLRHRQSRLARGLALKC</sequence>
<dbReference type="SUPFAM" id="SSF51905">
    <property type="entry name" value="FAD/NAD(P)-binding domain"/>
    <property type="match status" value="1"/>
</dbReference>
<dbReference type="InterPro" id="IPR010971">
    <property type="entry name" value="UbiH/COQ6"/>
</dbReference>
<keyword evidence="7" id="KW-0503">Monooxygenase</keyword>
<dbReference type="PRINTS" id="PR00420">
    <property type="entry name" value="RNGMNOXGNASE"/>
</dbReference>
<reference evidence="9" key="2">
    <citation type="submission" date="2023-04" db="EMBL/GenBank/DDBJ databases">
        <authorList>
            <person name="Beletskiy A.V."/>
            <person name="Mardanov A.V."/>
            <person name="Ravin N.V."/>
        </authorList>
    </citation>
    <scope>NUCLEOTIDE SEQUENCE</scope>
    <source>
        <strain evidence="9">GKL-01</strain>
    </source>
</reference>
<comment type="similarity">
    <text evidence="3">Belongs to the UbiH/COQ6 family.</text>
</comment>
<dbReference type="NCBIfam" id="TIGR01988">
    <property type="entry name" value="Ubi-OHases"/>
    <property type="match status" value="1"/>
</dbReference>
<organism evidence="9">
    <name type="scientific">Candidatus Thiocaldithrix dubininis</name>
    <dbReference type="NCBI Taxonomy" id="3080823"/>
    <lineage>
        <taxon>Bacteria</taxon>
        <taxon>Pseudomonadati</taxon>
        <taxon>Pseudomonadota</taxon>
        <taxon>Gammaproteobacteria</taxon>
        <taxon>Thiotrichales</taxon>
        <taxon>Thiotrichaceae</taxon>
        <taxon>Candidatus Thiocaldithrix</taxon>
    </lineage>
</organism>
<dbReference type="GO" id="GO:0006744">
    <property type="term" value="P:ubiquinone biosynthetic process"/>
    <property type="evidence" value="ECO:0007669"/>
    <property type="project" value="InterPro"/>
</dbReference>
<dbReference type="NCBIfam" id="TIGR01984">
    <property type="entry name" value="UbiH"/>
    <property type="match status" value="1"/>
</dbReference>
<dbReference type="InterPro" id="IPR002938">
    <property type="entry name" value="FAD-bd"/>
</dbReference>
<name>A0AA95KJH1_9GAMM</name>
<evidence type="ECO:0000256" key="6">
    <source>
        <dbReference type="ARBA" id="ARBA00023002"/>
    </source>
</evidence>
<evidence type="ECO:0000256" key="4">
    <source>
        <dbReference type="ARBA" id="ARBA00022630"/>
    </source>
</evidence>
<evidence type="ECO:0000256" key="1">
    <source>
        <dbReference type="ARBA" id="ARBA00001974"/>
    </source>
</evidence>
<evidence type="ECO:0000256" key="7">
    <source>
        <dbReference type="ARBA" id="ARBA00023033"/>
    </source>
</evidence>
<dbReference type="InterPro" id="IPR051205">
    <property type="entry name" value="UbiH/COQ6_monooxygenase"/>
</dbReference>
<dbReference type="KEGG" id="tdu:QJT80_05575"/>
<dbReference type="PANTHER" id="PTHR43876:SF8">
    <property type="entry name" value="2-OCTAPRENYL-6-METHOXYPHENOL HYDROXYLASE"/>
    <property type="match status" value="1"/>
</dbReference>
<dbReference type="PROSITE" id="PS01304">
    <property type="entry name" value="UBIH"/>
    <property type="match status" value="1"/>
</dbReference>
<dbReference type="GO" id="GO:0008681">
    <property type="term" value="F:2-octaprenyl-6-methoxyphenol hydroxylase activity"/>
    <property type="evidence" value="ECO:0007669"/>
    <property type="project" value="InterPro"/>
</dbReference>
<comment type="cofactor">
    <cofactor evidence="1">
        <name>FAD</name>
        <dbReference type="ChEBI" id="CHEBI:57692"/>
    </cofactor>
</comment>
<dbReference type="EMBL" id="CP124755">
    <property type="protein sequence ID" value="WGZ91950.1"/>
    <property type="molecule type" value="Genomic_DNA"/>
</dbReference>
<feature type="domain" description="FAD-binding" evidence="8">
    <location>
        <begin position="2"/>
        <end position="345"/>
    </location>
</feature>
<evidence type="ECO:0000256" key="3">
    <source>
        <dbReference type="ARBA" id="ARBA00005349"/>
    </source>
</evidence>
<protein>
    <submittedName>
        <fullName evidence="9">2-octaprenyl-6-methoxyphenyl hydroxylase</fullName>
        <ecNumber evidence="9">1.14.13.-</ecNumber>
    </submittedName>
</protein>
<evidence type="ECO:0000313" key="9">
    <source>
        <dbReference type="EMBL" id="WGZ91950.1"/>
    </source>
</evidence>
<dbReference type="NCBIfam" id="NF004356">
    <property type="entry name" value="PRK05732.1"/>
    <property type="match status" value="1"/>
</dbReference>
<evidence type="ECO:0000256" key="2">
    <source>
        <dbReference type="ARBA" id="ARBA00004749"/>
    </source>
</evidence>
<evidence type="ECO:0000256" key="5">
    <source>
        <dbReference type="ARBA" id="ARBA00022827"/>
    </source>
</evidence>
<reference evidence="9" key="1">
    <citation type="journal article" date="2023" name="Int. J. Mol. Sci.">
        <title>Metagenomics Revealed a New Genus 'Candidatus Thiocaldithrix dubininis' gen. nov., sp. nov. and a New Species 'Candidatus Thiothrix putei' sp. nov. in the Family Thiotrichaceae, Some Members of Which Have Traits of Both Na+- and H+-Motive Energetics.</title>
        <authorList>
            <person name="Ravin N.V."/>
            <person name="Muntyan M.S."/>
            <person name="Smolyakov D.D."/>
            <person name="Rudenko T.S."/>
            <person name="Beletsky A.V."/>
            <person name="Mardanov A.V."/>
            <person name="Grabovich M.Y."/>
        </authorList>
    </citation>
    <scope>NUCLEOTIDE SEQUENCE</scope>
    <source>
        <strain evidence="9">GKL-01</strain>
    </source>
</reference>
<dbReference type="PANTHER" id="PTHR43876">
    <property type="entry name" value="UBIQUINONE BIOSYNTHESIS MONOOXYGENASE COQ6, MITOCHONDRIAL"/>
    <property type="match status" value="1"/>
</dbReference>
<accession>A0AA95KJH1</accession>
<keyword evidence="5" id="KW-0274">FAD</keyword>
<dbReference type="Proteomes" id="UP001300672">
    <property type="component" value="Chromosome"/>
</dbReference>
<dbReference type="AlphaFoldDB" id="A0AA95KJH1"/>
<keyword evidence="4" id="KW-0285">Flavoprotein</keyword>
<evidence type="ECO:0000259" key="8">
    <source>
        <dbReference type="Pfam" id="PF01494"/>
    </source>
</evidence>
<dbReference type="Gene3D" id="3.50.50.60">
    <property type="entry name" value="FAD/NAD(P)-binding domain"/>
    <property type="match status" value="2"/>
</dbReference>
<proteinExistence type="inferred from homology"/>
<comment type="pathway">
    <text evidence="2">Cofactor biosynthesis; ubiquinone biosynthesis.</text>
</comment>